<feature type="region of interest" description="Disordered" evidence="2">
    <location>
        <begin position="325"/>
        <end position="347"/>
    </location>
</feature>
<reference evidence="3 4" key="1">
    <citation type="journal article" date="2018" name="BMC Genomics">
        <title>Comparative genome analyses reveal sequence features reflecting distinct modes of host-adaptation between dicot and monocot powdery mildew.</title>
        <authorList>
            <person name="Wu Y."/>
            <person name="Ma X."/>
            <person name="Pan Z."/>
            <person name="Kale S.D."/>
            <person name="Song Y."/>
            <person name="King H."/>
            <person name="Zhang Q."/>
            <person name="Presley C."/>
            <person name="Deng X."/>
            <person name="Wei C.I."/>
            <person name="Xiao S."/>
        </authorList>
    </citation>
    <scope>NUCLEOTIDE SEQUENCE [LARGE SCALE GENOMIC DNA]</scope>
    <source>
        <strain evidence="3">UCSC1</strain>
    </source>
</reference>
<dbReference type="Proteomes" id="UP000285405">
    <property type="component" value="Unassembled WGS sequence"/>
</dbReference>
<dbReference type="InterPro" id="IPR052973">
    <property type="entry name" value="Fungal_sec-metab_reg_TF"/>
</dbReference>
<dbReference type="PANTHER" id="PTHR35392:SF5">
    <property type="entry name" value="ZN(2)-C6 FUNGAL-TYPE DOMAIN-CONTAINING PROTEIN"/>
    <property type="match status" value="1"/>
</dbReference>
<evidence type="ECO:0000313" key="4">
    <source>
        <dbReference type="Proteomes" id="UP000285405"/>
    </source>
</evidence>
<comment type="caution">
    <text evidence="3">The sequence shown here is derived from an EMBL/GenBank/DDBJ whole genome shotgun (WGS) entry which is preliminary data.</text>
</comment>
<name>A0A420H8W2_9PEZI</name>
<sequence length="749" mass="85473">MSLNYEFHPDGHGGSDYNQINDLNSHGIKMGSDLLWLLPSNPNVASLDVASIQQVPYFSSEYYGYTSSSLENWPVEEQVQISHVLHNPQSESDQTHTKTSTGYYSQPQYTSTGSSLSQITFRAGLPAVAKNSSVEFTTEPQVQWTNSDYLQIPLELTENEELQRFDCSIFASNSTGGMFSEDASFSSVNFNSDWALVDWSSNFNTCQLNPINFYHDQTLPIPTNSATPNPFFFQQNLQSCLGDSHGDMSSYHTCNSNYNLNAALNYYYSPVQDKDSSNIESITSQILPCLEPSSLISKTRSVCRKIPPQKSSIIDLAKSTVRSESGIKKKTEKRVGKRRGPLLPQQRKQASEIRKLRACLRCKFLKKTCDTGDPCAGCQPSHARLWQVPCTRVDIKDIAYFMKDWKADYESHVSRGCFNYQIGDLARKERLIWVTHGYGHSIPVLAQEILQADNSFFVVRWVEYVNGQPVEFSTETERIAAGPRGLSNGDLSTYLDNLLDSSFEIFIDEHFDGTPFLTELMMTAFRYYRKEKQPVIRKALKLFLAYNLTLQVIFVDKRGEERYMHGMINHEYSKYNGKIIAPIIIRYQIKFALANIWRNLQSEVLTELSALYSGVYSGGRIRNWPTIFMLASTLFATWEEIQFDSHYRISDPDAVHFFCNEMEAIPVPVIVGLFHAISQKLPVFTEWDTQRHGHILNNNLAVCEAMTEIKSHIIRHESYLRTRSGAQFDRRDFDSLANKFLSQLVIRKK</sequence>
<evidence type="ECO:0008006" key="5">
    <source>
        <dbReference type="Google" id="ProtNLM"/>
    </source>
</evidence>
<keyword evidence="1" id="KW-0539">Nucleus</keyword>
<dbReference type="GO" id="GO:0008270">
    <property type="term" value="F:zinc ion binding"/>
    <property type="evidence" value="ECO:0007669"/>
    <property type="project" value="InterPro"/>
</dbReference>
<accession>A0A420H8W2</accession>
<organism evidence="3 4">
    <name type="scientific">Golovinomyces cichoracearum</name>
    <dbReference type="NCBI Taxonomy" id="62708"/>
    <lineage>
        <taxon>Eukaryota</taxon>
        <taxon>Fungi</taxon>
        <taxon>Dikarya</taxon>
        <taxon>Ascomycota</taxon>
        <taxon>Pezizomycotina</taxon>
        <taxon>Leotiomycetes</taxon>
        <taxon>Erysiphales</taxon>
        <taxon>Erysiphaceae</taxon>
        <taxon>Golovinomyces</taxon>
    </lineage>
</organism>
<feature type="compositionally biased region" description="Basic residues" evidence="2">
    <location>
        <begin position="328"/>
        <end position="340"/>
    </location>
</feature>
<evidence type="ECO:0000256" key="1">
    <source>
        <dbReference type="ARBA" id="ARBA00023242"/>
    </source>
</evidence>
<dbReference type="InterPro" id="IPR001138">
    <property type="entry name" value="Zn2Cys6_DnaBD"/>
</dbReference>
<dbReference type="GO" id="GO:0000981">
    <property type="term" value="F:DNA-binding transcription factor activity, RNA polymerase II-specific"/>
    <property type="evidence" value="ECO:0007669"/>
    <property type="project" value="InterPro"/>
</dbReference>
<dbReference type="AlphaFoldDB" id="A0A420H8W2"/>
<gene>
    <name evidence="3" type="ORF">GcC1_217013</name>
</gene>
<dbReference type="PANTHER" id="PTHR35392">
    <property type="entry name" value="ZN(II)2CYS6 TRANSCRIPTION FACTOR (EUROFUNG)-RELATED-RELATED"/>
    <property type="match status" value="1"/>
</dbReference>
<dbReference type="EMBL" id="MCBR01021715">
    <property type="protein sequence ID" value="RKF53877.1"/>
    <property type="molecule type" value="Genomic_DNA"/>
</dbReference>
<evidence type="ECO:0000256" key="2">
    <source>
        <dbReference type="SAM" id="MobiDB-lite"/>
    </source>
</evidence>
<dbReference type="CDD" id="cd00067">
    <property type="entry name" value="GAL4"/>
    <property type="match status" value="1"/>
</dbReference>
<evidence type="ECO:0000313" key="3">
    <source>
        <dbReference type="EMBL" id="RKF53877.1"/>
    </source>
</evidence>
<proteinExistence type="predicted"/>
<dbReference type="OrthoDB" id="5420905at2759"/>
<protein>
    <recommendedName>
        <fullName evidence="5">C6 finger domain-containing protein</fullName>
    </recommendedName>
</protein>